<sequence length="368" mass="42481">MMKNNKKRILILANSGRDIYIFRGELVSRLIKEGFEVYFSVPQKNSNKKVEVLENMGAKHIKTYINRRGINPLEDLKLIIDYKNIVKKIYPDLILTYTVKPNIYGNWVASYYNISSIMNITGIGTSLNSKLKYFVKHLYSSACKRTDIVFFQNKSNLTLFLEKNMVSKNKSVLIPGSGVNIDKFKPLEKESNDNKIKFLYIGRVMKEKGIEEYIEASKLLKEKYSNLEFQILGSFEEDEYEEIIEKTSSVKFLGYSHDVRQEIKEADCIVNPSYHEGMSNILLEGAAMAKPLIASNIPGCKEIIENNINGFLFKAKSSLQLQKRIIQFISLSPAERTKMGEESRKKIEKEFDRKIVTNEYLKKINKLI</sequence>
<dbReference type="InterPro" id="IPR001296">
    <property type="entry name" value="Glyco_trans_1"/>
</dbReference>
<dbReference type="EMBL" id="CP002304">
    <property type="protein sequence ID" value="ADQ14039.1"/>
    <property type="molecule type" value="Genomic_DNA"/>
</dbReference>
<name>E4RNM2_HALHG</name>
<evidence type="ECO:0000313" key="5">
    <source>
        <dbReference type="Proteomes" id="UP000007434"/>
    </source>
</evidence>
<dbReference type="AlphaFoldDB" id="E4RNM2"/>
<dbReference type="KEGG" id="has:Halsa_0061"/>
<evidence type="ECO:0000313" key="3">
    <source>
        <dbReference type="EMBL" id="ADQ13557.1"/>
    </source>
</evidence>
<dbReference type="SUPFAM" id="SSF53756">
    <property type="entry name" value="UDP-Glycosyltransferase/glycogen phosphorylase"/>
    <property type="match status" value="1"/>
</dbReference>
<dbReference type="GO" id="GO:0016757">
    <property type="term" value="F:glycosyltransferase activity"/>
    <property type="evidence" value="ECO:0007669"/>
    <property type="project" value="InterPro"/>
</dbReference>
<evidence type="ECO:0000259" key="1">
    <source>
        <dbReference type="Pfam" id="PF00534"/>
    </source>
</evidence>
<reference evidence="3 5" key="2">
    <citation type="journal article" date="2011" name="J. Bacteriol.">
        <title>Complete Genome Sequence of the Haloalkaliphilic, Hydrogen Producing Halanaerobium hydrogenoformans.</title>
        <authorList>
            <person name="Brown S.D."/>
            <person name="Begemann M.B."/>
            <person name="Mormile M.R."/>
            <person name="Wall J.D."/>
            <person name="Han C.S."/>
            <person name="Goodwin L.A."/>
            <person name="Pitluck S."/>
            <person name="Land M.L."/>
            <person name="Hauser L.J."/>
            <person name="Elias D.A."/>
        </authorList>
    </citation>
    <scope>NUCLEOTIDE SEQUENCE [LARGE SCALE GENOMIC DNA]</scope>
    <source>
        <strain evidence="3">Sapolanicus</strain>
        <strain evidence="5">sapolanicus</strain>
    </source>
</reference>
<evidence type="ECO:0000313" key="4">
    <source>
        <dbReference type="EMBL" id="ADQ14039.1"/>
    </source>
</evidence>
<accession>E4RNM2</accession>
<reference evidence="3 5" key="1">
    <citation type="submission" date="2010-11" db="EMBL/GenBank/DDBJ databases">
        <title>Complete sequence of Halanaerobium sp. sapolanicus.</title>
        <authorList>
            <consortium name="US DOE Joint Genome Institute"/>
            <person name="Lucas S."/>
            <person name="Copeland A."/>
            <person name="Lapidus A."/>
            <person name="Cheng J.-F."/>
            <person name="Bruce D."/>
            <person name="Goodwin L."/>
            <person name="Pitluck S."/>
            <person name="Davenport K."/>
            <person name="Detter J.C."/>
            <person name="Han C."/>
            <person name="Tapia R."/>
            <person name="Land M."/>
            <person name="Hauser L."/>
            <person name="Jeffries C."/>
            <person name="Kyrpides N."/>
            <person name="Ivanova N."/>
            <person name="Mikhailova N."/>
            <person name="Begemann M.B."/>
            <person name="Mormile M.R."/>
            <person name="Wall J.D."/>
            <person name="Elias D.A."/>
            <person name="Woyke T."/>
        </authorList>
    </citation>
    <scope>NUCLEOTIDE SEQUENCE [LARGE SCALE GENOMIC DNA]</scope>
    <source>
        <strain evidence="5">sapolanicus</strain>
        <strain evidence="3">Sapolanicus</strain>
    </source>
</reference>
<protein>
    <submittedName>
        <fullName evidence="3">Glycosyl transferase group 1</fullName>
    </submittedName>
</protein>
<dbReference type="CAZy" id="GT4">
    <property type="family name" value="Glycosyltransferase Family 4"/>
</dbReference>
<dbReference type="PANTHER" id="PTHR12526">
    <property type="entry name" value="GLYCOSYLTRANSFERASE"/>
    <property type="match status" value="1"/>
</dbReference>
<evidence type="ECO:0000259" key="2">
    <source>
        <dbReference type="Pfam" id="PF13477"/>
    </source>
</evidence>
<feature type="domain" description="Glycosyl transferase family 1" evidence="1">
    <location>
        <begin position="189"/>
        <end position="345"/>
    </location>
</feature>
<dbReference type="Pfam" id="PF13477">
    <property type="entry name" value="Glyco_trans_4_2"/>
    <property type="match status" value="1"/>
</dbReference>
<dbReference type="InterPro" id="IPR028098">
    <property type="entry name" value="Glyco_trans_4-like_N"/>
</dbReference>
<feature type="domain" description="Glycosyltransferase subfamily 4-like N-terminal" evidence="2">
    <location>
        <begin position="8"/>
        <end position="153"/>
    </location>
</feature>
<dbReference type="STRING" id="656519.Halsa_0061"/>
<dbReference type="CDD" id="cd03808">
    <property type="entry name" value="GT4_CapM-like"/>
    <property type="match status" value="1"/>
</dbReference>
<dbReference type="Gene3D" id="3.40.50.2000">
    <property type="entry name" value="Glycogen Phosphorylase B"/>
    <property type="match status" value="2"/>
</dbReference>
<dbReference type="eggNOG" id="COG0438">
    <property type="taxonomic scope" value="Bacteria"/>
</dbReference>
<organism evidence="3 5">
    <name type="scientific">Halanaerobium hydrogeniformans</name>
    <name type="common">Halanaerobium sp. (strain sapolanicus)</name>
    <dbReference type="NCBI Taxonomy" id="656519"/>
    <lineage>
        <taxon>Bacteria</taxon>
        <taxon>Bacillati</taxon>
        <taxon>Bacillota</taxon>
        <taxon>Clostridia</taxon>
        <taxon>Halanaerobiales</taxon>
        <taxon>Halanaerobiaceae</taxon>
        <taxon>Halanaerobium</taxon>
    </lineage>
</organism>
<dbReference type="Pfam" id="PF00534">
    <property type="entry name" value="Glycos_transf_1"/>
    <property type="match status" value="1"/>
</dbReference>
<gene>
    <name evidence="3" type="ordered locus">Halsa_0061</name>
    <name evidence="4" type="ordered locus">Halsa_0575</name>
</gene>
<dbReference type="Proteomes" id="UP000007434">
    <property type="component" value="Chromosome"/>
</dbReference>
<dbReference type="HOGENOM" id="CLU_009583_8_1_9"/>
<proteinExistence type="predicted"/>
<keyword evidence="5" id="KW-1185">Reference proteome</keyword>
<dbReference type="KEGG" id="has:Halsa_0575"/>
<keyword evidence="3" id="KW-0808">Transferase</keyword>
<dbReference type="EMBL" id="CP002304">
    <property type="protein sequence ID" value="ADQ13557.1"/>
    <property type="molecule type" value="Genomic_DNA"/>
</dbReference>
<dbReference type="PANTHER" id="PTHR12526:SF630">
    <property type="entry name" value="GLYCOSYLTRANSFERASE"/>
    <property type="match status" value="1"/>
</dbReference>